<keyword evidence="4 9" id="KW-0552">Olfaction</keyword>
<comment type="subcellular location">
    <subcellularLocation>
        <location evidence="9">Cell membrane</location>
        <topology evidence="9">Multi-pass membrane protein</topology>
    </subcellularLocation>
    <subcellularLocation>
        <location evidence="1">Membrane</location>
        <topology evidence="1">Multi-pass membrane protein</topology>
    </subcellularLocation>
</comment>
<evidence type="ECO:0000256" key="1">
    <source>
        <dbReference type="ARBA" id="ARBA00004141"/>
    </source>
</evidence>
<keyword evidence="3 9" id="KW-0812">Transmembrane</keyword>
<evidence type="ECO:0000256" key="9">
    <source>
        <dbReference type="RuleBase" id="RU351113"/>
    </source>
</evidence>
<evidence type="ECO:0000256" key="5">
    <source>
        <dbReference type="ARBA" id="ARBA00022989"/>
    </source>
</evidence>
<dbReference type="PANTHER" id="PTHR21137">
    <property type="entry name" value="ODORANT RECEPTOR"/>
    <property type="match status" value="1"/>
</dbReference>
<feature type="transmembrane region" description="Helical" evidence="9">
    <location>
        <begin position="166"/>
        <end position="187"/>
    </location>
</feature>
<evidence type="ECO:0000256" key="6">
    <source>
        <dbReference type="ARBA" id="ARBA00023136"/>
    </source>
</evidence>
<accession>A0AA39F6C2</accession>
<feature type="transmembrane region" description="Helical" evidence="9">
    <location>
        <begin position="264"/>
        <end position="283"/>
    </location>
</feature>
<keyword evidence="5 9" id="KW-1133">Transmembrane helix</keyword>
<evidence type="ECO:0000256" key="3">
    <source>
        <dbReference type="ARBA" id="ARBA00022692"/>
    </source>
</evidence>
<dbReference type="GO" id="GO:0005549">
    <property type="term" value="F:odorant binding"/>
    <property type="evidence" value="ECO:0007669"/>
    <property type="project" value="InterPro"/>
</dbReference>
<dbReference type="Proteomes" id="UP001168990">
    <property type="component" value="Unassembled WGS sequence"/>
</dbReference>
<name>A0AA39F6C2_9HYME</name>
<feature type="transmembrane region" description="Helical" evidence="9">
    <location>
        <begin position="29"/>
        <end position="46"/>
    </location>
</feature>
<evidence type="ECO:0000256" key="8">
    <source>
        <dbReference type="ARBA" id="ARBA00023224"/>
    </source>
</evidence>
<keyword evidence="11" id="KW-1185">Reference proteome</keyword>
<feature type="transmembrane region" description="Helical" evidence="9">
    <location>
        <begin position="193"/>
        <end position="212"/>
    </location>
</feature>
<keyword evidence="6 9" id="KW-0472">Membrane</keyword>
<evidence type="ECO:0000256" key="4">
    <source>
        <dbReference type="ARBA" id="ARBA00022725"/>
    </source>
</evidence>
<feature type="transmembrane region" description="Helical" evidence="9">
    <location>
        <begin position="58"/>
        <end position="77"/>
    </location>
</feature>
<feature type="transmembrane region" description="Helical" evidence="9">
    <location>
        <begin position="120"/>
        <end position="145"/>
    </location>
</feature>
<evidence type="ECO:0000313" key="11">
    <source>
        <dbReference type="Proteomes" id="UP001168990"/>
    </source>
</evidence>
<sequence length="395" mass="45572">MDFERHIRFVQYPLSLIGLWPENSPYTTVKFFVSVVLNVIGAIVNGRTLFFTGNNTDFMANMSYSLSFTLIIIKMYIMKKNIGAQMMMITWMDQNWECYKYLSKKSRNAMYKQTLKSTQMIIIVNVMIGFTLVSLLFGPVVEAFIKNTSIEKISKEGWFSFPVETTFSIAMLFLIRALSSTCGAIIWSGVDCWMILIVLHICGQMSILCNVIKDYKEFTKHTDNKFMNNGIQLHQCNCLTCIVDRHNSIFEICVTVENYINSIIFMKLIVQSAQICTVGILIIRNKTNIMSMVATNLGYFTAVIWTTFIYGWLGEQLTQHGYAIGDAIYSNNWYEYHQRKLRQTLSIIICRAQRPIRITAGKYFSMSLNSVTQHHRPTEWDTEISIQTTKCKVTI</sequence>
<comment type="similarity">
    <text evidence="9">Belongs to the insect chemoreceptor superfamily. Heteromeric odorant receptor channel (TC 1.A.69) family.</text>
</comment>
<dbReference type="InterPro" id="IPR004117">
    <property type="entry name" value="7tm6_olfct_rcpt"/>
</dbReference>
<keyword evidence="7 9" id="KW-0675">Receptor</keyword>
<protein>
    <recommendedName>
        <fullName evidence="9">Odorant receptor</fullName>
    </recommendedName>
</protein>
<organism evidence="10 11">
    <name type="scientific">Microctonus aethiopoides</name>
    <dbReference type="NCBI Taxonomy" id="144406"/>
    <lineage>
        <taxon>Eukaryota</taxon>
        <taxon>Metazoa</taxon>
        <taxon>Ecdysozoa</taxon>
        <taxon>Arthropoda</taxon>
        <taxon>Hexapoda</taxon>
        <taxon>Insecta</taxon>
        <taxon>Pterygota</taxon>
        <taxon>Neoptera</taxon>
        <taxon>Endopterygota</taxon>
        <taxon>Hymenoptera</taxon>
        <taxon>Apocrita</taxon>
        <taxon>Ichneumonoidea</taxon>
        <taxon>Braconidae</taxon>
        <taxon>Euphorinae</taxon>
        <taxon>Microctonus</taxon>
    </lineage>
</organism>
<proteinExistence type="inferred from homology"/>
<dbReference type="EMBL" id="JAQQBS010001422">
    <property type="protein sequence ID" value="KAK0163730.1"/>
    <property type="molecule type" value="Genomic_DNA"/>
</dbReference>
<comment type="caution">
    <text evidence="10">The sequence shown here is derived from an EMBL/GenBank/DDBJ whole genome shotgun (WGS) entry which is preliminary data.</text>
</comment>
<keyword evidence="2 9" id="KW-0716">Sensory transduction</keyword>
<reference evidence="10" key="2">
    <citation type="submission" date="2023-03" db="EMBL/GenBank/DDBJ databases">
        <authorList>
            <person name="Inwood S.N."/>
            <person name="Skelly J.G."/>
            <person name="Guhlin J."/>
            <person name="Harrop T.W.R."/>
            <person name="Goldson S.G."/>
            <person name="Dearden P.K."/>
        </authorList>
    </citation>
    <scope>NUCLEOTIDE SEQUENCE</scope>
    <source>
        <strain evidence="10">Irish</strain>
        <tissue evidence="10">Whole body</tissue>
    </source>
</reference>
<feature type="transmembrane region" description="Helical" evidence="9">
    <location>
        <begin position="289"/>
        <end position="313"/>
    </location>
</feature>
<evidence type="ECO:0000256" key="7">
    <source>
        <dbReference type="ARBA" id="ARBA00023170"/>
    </source>
</evidence>
<dbReference type="PANTHER" id="PTHR21137:SF42">
    <property type="entry name" value="ODORANT RECEPTOR 83A"/>
    <property type="match status" value="1"/>
</dbReference>
<gene>
    <name evidence="10" type="ORF">PV328_002433</name>
</gene>
<dbReference type="GO" id="GO:0005886">
    <property type="term" value="C:plasma membrane"/>
    <property type="evidence" value="ECO:0007669"/>
    <property type="project" value="UniProtKB-SubCell"/>
</dbReference>
<reference evidence="10" key="1">
    <citation type="journal article" date="2023" name="bioRxiv">
        <title>Scaffold-level genome assemblies of two parasitoid biocontrol wasps reveal the parthenogenesis mechanism and an associated novel virus.</title>
        <authorList>
            <person name="Inwood S."/>
            <person name="Skelly J."/>
            <person name="Guhlin J."/>
            <person name="Harrop T."/>
            <person name="Goldson S."/>
            <person name="Dearden P."/>
        </authorList>
    </citation>
    <scope>NUCLEOTIDE SEQUENCE</scope>
    <source>
        <strain evidence="10">Irish</strain>
        <tissue evidence="10">Whole body</tissue>
    </source>
</reference>
<dbReference type="AlphaFoldDB" id="A0AA39F6C2"/>
<dbReference type="GO" id="GO:0004984">
    <property type="term" value="F:olfactory receptor activity"/>
    <property type="evidence" value="ECO:0007669"/>
    <property type="project" value="InterPro"/>
</dbReference>
<evidence type="ECO:0000256" key="2">
    <source>
        <dbReference type="ARBA" id="ARBA00022606"/>
    </source>
</evidence>
<keyword evidence="8 9" id="KW-0807">Transducer</keyword>
<dbReference type="GO" id="GO:0007165">
    <property type="term" value="P:signal transduction"/>
    <property type="evidence" value="ECO:0007669"/>
    <property type="project" value="UniProtKB-KW"/>
</dbReference>
<evidence type="ECO:0000313" key="10">
    <source>
        <dbReference type="EMBL" id="KAK0163730.1"/>
    </source>
</evidence>
<dbReference type="Pfam" id="PF02949">
    <property type="entry name" value="7tm_6"/>
    <property type="match status" value="1"/>
</dbReference>